<reference evidence="3" key="2">
    <citation type="submission" date="2015-06" db="UniProtKB">
        <authorList>
            <consortium name="EnsemblMetazoa"/>
        </authorList>
    </citation>
    <scope>IDENTIFICATION</scope>
</reference>
<dbReference type="KEGG" id="tut:107361548"/>
<dbReference type="GO" id="GO:0031083">
    <property type="term" value="C:BLOC-1 complex"/>
    <property type="evidence" value="ECO:0007669"/>
    <property type="project" value="TreeGrafter"/>
</dbReference>
<gene>
    <name evidence="3" type="primary">107361548</name>
</gene>
<dbReference type="STRING" id="32264.T1K8I1"/>
<proteinExistence type="predicted"/>
<name>T1K8I1_TETUR</name>
<protein>
    <recommendedName>
        <fullName evidence="5">Biogenesis of lysosome-related organelles complex 1 subunit 4</fullName>
    </recommendedName>
</protein>
<feature type="region of interest" description="Disordered" evidence="2">
    <location>
        <begin position="163"/>
        <end position="194"/>
    </location>
</feature>
<evidence type="ECO:0000256" key="1">
    <source>
        <dbReference type="SAM" id="Coils"/>
    </source>
</evidence>
<reference evidence="4" key="1">
    <citation type="submission" date="2011-08" db="EMBL/GenBank/DDBJ databases">
        <authorList>
            <person name="Rombauts S."/>
        </authorList>
    </citation>
    <scope>NUCLEOTIDE SEQUENCE</scope>
    <source>
        <strain evidence="4">London</strain>
    </source>
</reference>
<evidence type="ECO:0000256" key="2">
    <source>
        <dbReference type="SAM" id="MobiDB-lite"/>
    </source>
</evidence>
<keyword evidence="4" id="KW-1185">Reference proteome</keyword>
<dbReference type="HOGENOM" id="CLU_1404103_0_0_1"/>
<accession>T1K8I1</accession>
<dbReference type="AlphaFoldDB" id="T1K8I1"/>
<dbReference type="PANTHER" id="PTHR16230">
    <property type="entry name" value="CAPPUCCINO"/>
    <property type="match status" value="1"/>
</dbReference>
<dbReference type="InterPro" id="IPR024857">
    <property type="entry name" value="Cappuccino"/>
</dbReference>
<evidence type="ECO:0000313" key="3">
    <source>
        <dbReference type="EnsemblMetazoa" id="tetur07g01410.1"/>
    </source>
</evidence>
<dbReference type="OrthoDB" id="2372305at2759"/>
<keyword evidence="1" id="KW-0175">Coiled coil</keyword>
<dbReference type="PANTHER" id="PTHR16230:SF3">
    <property type="entry name" value="BIOGENESIS OF LYSOSOMAL ORGANELLES COMPLEX-1, SUBUNIT 4, CAPPUCCINO"/>
    <property type="match status" value="1"/>
</dbReference>
<dbReference type="EMBL" id="CAEY01001875">
    <property type="status" value="NOT_ANNOTATED_CDS"/>
    <property type="molecule type" value="Genomic_DNA"/>
</dbReference>
<dbReference type="eggNOG" id="ENOG502QW9R">
    <property type="taxonomic scope" value="Eukaryota"/>
</dbReference>
<organism evidence="3 4">
    <name type="scientific">Tetranychus urticae</name>
    <name type="common">Two-spotted spider mite</name>
    <dbReference type="NCBI Taxonomy" id="32264"/>
    <lineage>
        <taxon>Eukaryota</taxon>
        <taxon>Metazoa</taxon>
        <taxon>Ecdysozoa</taxon>
        <taxon>Arthropoda</taxon>
        <taxon>Chelicerata</taxon>
        <taxon>Arachnida</taxon>
        <taxon>Acari</taxon>
        <taxon>Acariformes</taxon>
        <taxon>Trombidiformes</taxon>
        <taxon>Prostigmata</taxon>
        <taxon>Eleutherengona</taxon>
        <taxon>Raphignathae</taxon>
        <taxon>Tetranychoidea</taxon>
        <taxon>Tetranychidae</taxon>
        <taxon>Tetranychus</taxon>
    </lineage>
</organism>
<evidence type="ECO:0000313" key="4">
    <source>
        <dbReference type="Proteomes" id="UP000015104"/>
    </source>
</evidence>
<evidence type="ECO:0008006" key="5">
    <source>
        <dbReference type="Google" id="ProtNLM"/>
    </source>
</evidence>
<dbReference type="Proteomes" id="UP000015104">
    <property type="component" value="Unassembled WGS sequence"/>
</dbReference>
<sequence length="194" mass="21991">MDNIETTASDEVTIKNLVKELAEDYSDFFKVDTSEVIKQFDNSIEENLVILEDFCTTLDMIRNNTGRLEQSSLTIATKSKEMEVLYESIDKLELFVNVVKDQVNKMEDELIKAEQSFASRSKVKKFITSLLLPSIKTKSPSTSPEIQPSFGFDEIFRTQDYIANRPNNVPTDSDSIHSSEEKPSTCDIKSEPKG</sequence>
<feature type="coiled-coil region" evidence="1">
    <location>
        <begin position="89"/>
        <end position="116"/>
    </location>
</feature>
<dbReference type="EnsemblMetazoa" id="tetur07g01410.1">
    <property type="protein sequence ID" value="tetur07g01410.1"/>
    <property type="gene ID" value="tetur07g01410"/>
</dbReference>
<dbReference type="OMA" id="MLDMIRG"/>
<feature type="compositionally biased region" description="Basic and acidic residues" evidence="2">
    <location>
        <begin position="174"/>
        <end position="194"/>
    </location>
</feature>